<reference evidence="6" key="1">
    <citation type="submission" date="2016-10" db="EMBL/GenBank/DDBJ databases">
        <authorList>
            <person name="Benchimol M."/>
            <person name="Almeida L.G."/>
            <person name="Vasconcelos A.T."/>
            <person name="Perreira-Neves A."/>
            <person name="Rosa I.A."/>
            <person name="Tasca T."/>
            <person name="Bogo M.R."/>
            <person name="de Souza W."/>
        </authorList>
    </citation>
    <scope>NUCLEOTIDE SEQUENCE [LARGE SCALE GENOMIC DNA]</scope>
    <source>
        <strain evidence="6">K</strain>
    </source>
</reference>
<accession>A0A1J4KDE8</accession>
<gene>
    <name evidence="6" type="ORF">TRFO_24019</name>
</gene>
<name>A0A1J4KDE8_9EUKA</name>
<dbReference type="Proteomes" id="UP000179807">
    <property type="component" value="Unassembled WGS sequence"/>
</dbReference>
<dbReference type="InterPro" id="IPR007204">
    <property type="entry name" value="ARPC3"/>
</dbReference>
<dbReference type="GeneID" id="94838213"/>
<keyword evidence="4" id="KW-0009">Actin-binding</keyword>
<organism evidence="6 7">
    <name type="scientific">Tritrichomonas foetus</name>
    <dbReference type="NCBI Taxonomy" id="1144522"/>
    <lineage>
        <taxon>Eukaryota</taxon>
        <taxon>Metamonada</taxon>
        <taxon>Parabasalia</taxon>
        <taxon>Tritrichomonadida</taxon>
        <taxon>Tritrichomonadidae</taxon>
        <taxon>Tritrichomonas</taxon>
    </lineage>
</organism>
<evidence type="ECO:0000256" key="2">
    <source>
        <dbReference type="ARBA" id="ARBA00010856"/>
    </source>
</evidence>
<dbReference type="GO" id="GO:0030833">
    <property type="term" value="P:regulation of actin filament polymerization"/>
    <property type="evidence" value="ECO:0007669"/>
    <property type="project" value="InterPro"/>
</dbReference>
<keyword evidence="7" id="KW-1185">Reference proteome</keyword>
<evidence type="ECO:0000256" key="4">
    <source>
        <dbReference type="ARBA" id="ARBA00023203"/>
    </source>
</evidence>
<dbReference type="AlphaFoldDB" id="A0A1J4KDE8"/>
<dbReference type="OrthoDB" id="200404at2759"/>
<comment type="caution">
    <text evidence="6">The sequence shown here is derived from an EMBL/GenBank/DDBJ whole genome shotgun (WGS) entry which is preliminary data.</text>
</comment>
<evidence type="ECO:0000256" key="1">
    <source>
        <dbReference type="ARBA" id="ARBA00004245"/>
    </source>
</evidence>
<protein>
    <recommendedName>
        <fullName evidence="8">Actin-related protein 2/3 complex subunit 3</fullName>
    </recommendedName>
</protein>
<dbReference type="EMBL" id="MLAK01000688">
    <property type="protein sequence ID" value="OHT07740.1"/>
    <property type="molecule type" value="Genomic_DNA"/>
</dbReference>
<keyword evidence="5" id="KW-0206">Cytoskeleton</keyword>
<evidence type="ECO:0000313" key="7">
    <source>
        <dbReference type="Proteomes" id="UP000179807"/>
    </source>
</evidence>
<evidence type="ECO:0000256" key="5">
    <source>
        <dbReference type="ARBA" id="ARBA00023212"/>
    </source>
</evidence>
<dbReference type="GO" id="GO:0005885">
    <property type="term" value="C:Arp2/3 protein complex"/>
    <property type="evidence" value="ECO:0007669"/>
    <property type="project" value="InterPro"/>
</dbReference>
<dbReference type="VEuPathDB" id="TrichDB:TRFO_24019"/>
<comment type="subcellular location">
    <subcellularLocation>
        <location evidence="1">Cytoplasm</location>
        <location evidence="1">Cytoskeleton</location>
    </subcellularLocation>
</comment>
<dbReference type="SUPFAM" id="SSF69060">
    <property type="entry name" value="Arp2/3 complex 21 kDa subunit ARPC3"/>
    <property type="match status" value="1"/>
</dbReference>
<evidence type="ECO:0008006" key="8">
    <source>
        <dbReference type="Google" id="ProtNLM"/>
    </source>
</evidence>
<keyword evidence="3" id="KW-0963">Cytoplasm</keyword>
<sequence length="211" mass="24094">MFFGVIKEQLSDDRVQFCQIKLRKTEAVTLKMSYPSAPGQDSKNSVFVNTGDKVVGSIPLLKIRDTSKKATTPAFDIVDECLYHFRTNIFMRDFKIKSDADRLLIYLTFYAMKCLKLIAKNKNDKAKCAKEIQGWNLNPFPVPGDAGFILASLITTEVKPQEKAELLGYFKQLRIETGNRLLDIVFANGTEADKWWICFAPRKFMDKEMAN</sequence>
<dbReference type="GO" id="GO:0034314">
    <property type="term" value="P:Arp2/3 complex-mediated actin nucleation"/>
    <property type="evidence" value="ECO:0007669"/>
    <property type="project" value="InterPro"/>
</dbReference>
<comment type="similarity">
    <text evidence="2">Belongs to the ARPC3 family.</text>
</comment>
<dbReference type="GO" id="GO:0003779">
    <property type="term" value="F:actin binding"/>
    <property type="evidence" value="ECO:0007669"/>
    <property type="project" value="UniProtKB-KW"/>
</dbReference>
<dbReference type="RefSeq" id="XP_068360876.1">
    <property type="nucleotide sequence ID" value="XM_068503509.1"/>
</dbReference>
<dbReference type="Pfam" id="PF04062">
    <property type="entry name" value="P21-Arc"/>
    <property type="match status" value="1"/>
</dbReference>
<dbReference type="PANTHER" id="PTHR12391">
    <property type="entry name" value="ARP2/3 COMPLEX 21 KD SUBUNIT"/>
    <property type="match status" value="1"/>
</dbReference>
<evidence type="ECO:0000256" key="3">
    <source>
        <dbReference type="ARBA" id="ARBA00022490"/>
    </source>
</evidence>
<dbReference type="Gene3D" id="1.10.1760.10">
    <property type="entry name" value="Actin-related protein 2/3 complex subunit 3"/>
    <property type="match status" value="1"/>
</dbReference>
<dbReference type="InterPro" id="IPR036753">
    <property type="entry name" value="ARPC3_sf"/>
</dbReference>
<evidence type="ECO:0000313" key="6">
    <source>
        <dbReference type="EMBL" id="OHT07740.1"/>
    </source>
</evidence>
<proteinExistence type="inferred from homology"/>